<dbReference type="PANTHER" id="PTHR33164:SF43">
    <property type="entry name" value="HTH-TYPE TRANSCRIPTIONAL REPRESSOR YETL"/>
    <property type="match status" value="1"/>
</dbReference>
<organism evidence="2 3">
    <name type="scientific">Geodermatophilus sabuli</name>
    <dbReference type="NCBI Taxonomy" id="1564158"/>
    <lineage>
        <taxon>Bacteria</taxon>
        <taxon>Bacillati</taxon>
        <taxon>Actinomycetota</taxon>
        <taxon>Actinomycetes</taxon>
        <taxon>Geodermatophilales</taxon>
        <taxon>Geodermatophilaceae</taxon>
        <taxon>Geodermatophilus</taxon>
    </lineage>
</organism>
<dbReference type="AlphaFoldDB" id="A0A285EN05"/>
<feature type="domain" description="HTH marR-type" evidence="1">
    <location>
        <begin position="11"/>
        <end position="144"/>
    </location>
</feature>
<dbReference type="InterPro" id="IPR039422">
    <property type="entry name" value="MarR/SlyA-like"/>
</dbReference>
<dbReference type="InterPro" id="IPR036390">
    <property type="entry name" value="WH_DNA-bd_sf"/>
</dbReference>
<dbReference type="OrthoDB" id="8635520at2"/>
<dbReference type="Gene3D" id="1.10.10.10">
    <property type="entry name" value="Winged helix-like DNA-binding domain superfamily/Winged helix DNA-binding domain"/>
    <property type="match status" value="1"/>
</dbReference>
<dbReference type="PANTHER" id="PTHR33164">
    <property type="entry name" value="TRANSCRIPTIONAL REGULATOR, MARR FAMILY"/>
    <property type="match status" value="1"/>
</dbReference>
<evidence type="ECO:0000259" key="1">
    <source>
        <dbReference type="PROSITE" id="PS50995"/>
    </source>
</evidence>
<dbReference type="PRINTS" id="PR00598">
    <property type="entry name" value="HTHMARR"/>
</dbReference>
<dbReference type="GO" id="GO:0006950">
    <property type="term" value="P:response to stress"/>
    <property type="evidence" value="ECO:0007669"/>
    <property type="project" value="TreeGrafter"/>
</dbReference>
<gene>
    <name evidence="2" type="ORF">SAMN06893097_11822</name>
</gene>
<evidence type="ECO:0000313" key="3">
    <source>
        <dbReference type="Proteomes" id="UP000219514"/>
    </source>
</evidence>
<dbReference type="InterPro" id="IPR036388">
    <property type="entry name" value="WH-like_DNA-bd_sf"/>
</dbReference>
<proteinExistence type="predicted"/>
<dbReference type="Pfam" id="PF12802">
    <property type="entry name" value="MarR_2"/>
    <property type="match status" value="1"/>
</dbReference>
<name>A0A285EN05_9ACTN</name>
<dbReference type="EMBL" id="OBDO01000018">
    <property type="protein sequence ID" value="SNX99371.1"/>
    <property type="molecule type" value="Genomic_DNA"/>
</dbReference>
<dbReference type="Proteomes" id="UP000219514">
    <property type="component" value="Unassembled WGS sequence"/>
</dbReference>
<keyword evidence="3" id="KW-1185">Reference proteome</keyword>
<dbReference type="PROSITE" id="PS50995">
    <property type="entry name" value="HTH_MARR_2"/>
    <property type="match status" value="1"/>
</dbReference>
<dbReference type="RefSeq" id="WP_097209270.1">
    <property type="nucleotide sequence ID" value="NZ_JACHXB010000010.1"/>
</dbReference>
<evidence type="ECO:0000313" key="2">
    <source>
        <dbReference type="EMBL" id="SNX99371.1"/>
    </source>
</evidence>
<dbReference type="GO" id="GO:0003677">
    <property type="term" value="F:DNA binding"/>
    <property type="evidence" value="ECO:0007669"/>
    <property type="project" value="UniProtKB-KW"/>
</dbReference>
<dbReference type="SMART" id="SM00347">
    <property type="entry name" value="HTH_MARR"/>
    <property type="match status" value="1"/>
</dbReference>
<accession>A0A285EN05</accession>
<dbReference type="SUPFAM" id="SSF46785">
    <property type="entry name" value="Winged helix' DNA-binding domain"/>
    <property type="match status" value="1"/>
</dbReference>
<dbReference type="InterPro" id="IPR000835">
    <property type="entry name" value="HTH_MarR-typ"/>
</dbReference>
<protein>
    <submittedName>
        <fullName evidence="2">DNA-binding transcriptional regulator, MarR family</fullName>
    </submittedName>
</protein>
<keyword evidence="2" id="KW-0238">DNA-binding</keyword>
<reference evidence="2 3" key="1">
    <citation type="submission" date="2017-09" db="EMBL/GenBank/DDBJ databases">
        <authorList>
            <person name="Ehlers B."/>
            <person name="Leendertz F.H."/>
        </authorList>
    </citation>
    <scope>NUCLEOTIDE SEQUENCE [LARGE SCALE GENOMIC DNA]</scope>
    <source>
        <strain evidence="2 3">DSM 46844</strain>
    </source>
</reference>
<sequence>MEVLMDGTVLTDDVGYLLSRASGLLVRATNAALADHGLRVRSYSALLLACDSGDGMSQRDLAEALGLDPSQVVLLVDELAAAGLVERRPSVTDRRTKLVCATEAGHAARASAQRAAAAAHAAQLEELSDDEREQLRGLLGRLVRAGQPVLRG</sequence>
<dbReference type="GO" id="GO:0003700">
    <property type="term" value="F:DNA-binding transcription factor activity"/>
    <property type="evidence" value="ECO:0007669"/>
    <property type="project" value="InterPro"/>
</dbReference>